<evidence type="ECO:0000259" key="6">
    <source>
        <dbReference type="Pfam" id="PF08646"/>
    </source>
</evidence>
<sequence length="262" mass="29144">MRQLKVGSFDGVSLSTTFQTKVDVNPSDISADVRKLADWYVSTGGNNVKSLSNQGRGSMGGGGENYRGRKYLDEINQEGLGRGAKADFVDVRCVPVYMKQDAQWYDACPTCNKKVTAEGAQGDRFRCEKCDATVVPSQRYLISIQVTDNVSLAWLTLFNEAGVEFFGMPAAELKQRMAEDPVYLTKLAQSRMNRPVLMRLRVKEDLNPNAMPGDEGADRLRLSAVRLTEFMPLQGASEETRRTLAQNLRTECDDLLSCIEAY</sequence>
<comment type="caution">
    <text evidence="8">The sequence shown here is derived from an EMBL/GenBank/DDBJ whole genome shotgun (WGS) entry which is preliminary data.</text>
</comment>
<dbReference type="Gene3D" id="2.40.50.140">
    <property type="entry name" value="Nucleic acid-binding proteins"/>
    <property type="match status" value="1"/>
</dbReference>
<protein>
    <submittedName>
        <fullName evidence="8">Replication factor A1</fullName>
    </submittedName>
</protein>
<gene>
    <name evidence="8" type="ORF">STCU_01732</name>
    <name evidence="7" type="ORF">STCU_05268</name>
</gene>
<dbReference type="EMBL" id="ATMH01005268">
    <property type="protein sequence ID" value="EPY28166.1"/>
    <property type="molecule type" value="Genomic_DNA"/>
</dbReference>
<dbReference type="InterPro" id="IPR013955">
    <property type="entry name" value="Rep_factor-A_C"/>
</dbReference>
<keyword evidence="4" id="KW-0862">Zinc</keyword>
<dbReference type="GO" id="GO:0003677">
    <property type="term" value="F:DNA binding"/>
    <property type="evidence" value="ECO:0007669"/>
    <property type="project" value="UniProtKB-KW"/>
</dbReference>
<proteinExistence type="inferred from homology"/>
<dbReference type="EMBL" id="ATMH01001732">
    <property type="protein sequence ID" value="EPY34239.1"/>
    <property type="molecule type" value="Genomic_DNA"/>
</dbReference>
<dbReference type="SUPFAM" id="SSF50249">
    <property type="entry name" value="Nucleic acid-binding proteins"/>
    <property type="match status" value="1"/>
</dbReference>
<dbReference type="InterPro" id="IPR012340">
    <property type="entry name" value="NA-bd_OB-fold"/>
</dbReference>
<evidence type="ECO:0000313" key="7">
    <source>
        <dbReference type="EMBL" id="EPY28166.1"/>
    </source>
</evidence>
<keyword evidence="2" id="KW-0479">Metal-binding</keyword>
<evidence type="ECO:0000313" key="8">
    <source>
        <dbReference type="EMBL" id="EPY34239.1"/>
    </source>
</evidence>
<reference evidence="8 9" key="1">
    <citation type="journal article" date="2013" name="PLoS ONE">
        <title>Predicting the Proteins of Angomonas deanei, Strigomonas culicis and Their Respective Endosymbionts Reveals New Aspects of the Trypanosomatidae Family.</title>
        <authorList>
            <person name="Motta M.C."/>
            <person name="Martins A.C."/>
            <person name="de Souza S.S."/>
            <person name="Catta-Preta C.M."/>
            <person name="Silva R."/>
            <person name="Klein C.C."/>
            <person name="de Almeida L.G."/>
            <person name="de Lima Cunha O."/>
            <person name="Ciapina L.P."/>
            <person name="Brocchi M."/>
            <person name="Colabardini A.C."/>
            <person name="de Araujo Lima B."/>
            <person name="Machado C.R."/>
            <person name="de Almeida Soares C.M."/>
            <person name="Probst C.M."/>
            <person name="de Menezes C.B."/>
            <person name="Thompson C.E."/>
            <person name="Bartholomeu D.C."/>
            <person name="Gradia D.F."/>
            <person name="Pavoni D.P."/>
            <person name="Grisard E.C."/>
            <person name="Fantinatti-Garboggini F."/>
            <person name="Marchini F.K."/>
            <person name="Rodrigues-Luiz G.F."/>
            <person name="Wagner G."/>
            <person name="Goldman G.H."/>
            <person name="Fietto J.L."/>
            <person name="Elias M.C."/>
            <person name="Goldman M.H."/>
            <person name="Sagot M.F."/>
            <person name="Pereira M."/>
            <person name="Stoco P.H."/>
            <person name="de Mendonca-Neto R.P."/>
            <person name="Teixeira S.M."/>
            <person name="Maciel T.E."/>
            <person name="de Oliveira Mendes T.A."/>
            <person name="Urmenyi T.P."/>
            <person name="de Souza W."/>
            <person name="Schenkman S."/>
            <person name="de Vasconcelos A.T."/>
        </authorList>
    </citation>
    <scope>NUCLEOTIDE SEQUENCE [LARGE SCALE GENOMIC DNA]</scope>
</reference>
<dbReference type="Proteomes" id="UP000015354">
    <property type="component" value="Unassembled WGS sequence"/>
</dbReference>
<evidence type="ECO:0000256" key="1">
    <source>
        <dbReference type="ARBA" id="ARBA00005690"/>
    </source>
</evidence>
<dbReference type="Pfam" id="PF08646">
    <property type="entry name" value="Rep_fac-A_C"/>
    <property type="match status" value="1"/>
</dbReference>
<evidence type="ECO:0000256" key="2">
    <source>
        <dbReference type="ARBA" id="ARBA00022723"/>
    </source>
</evidence>
<evidence type="ECO:0000256" key="3">
    <source>
        <dbReference type="ARBA" id="ARBA00022771"/>
    </source>
</evidence>
<dbReference type="OrthoDB" id="1751331at2759"/>
<dbReference type="InterPro" id="IPR047192">
    <property type="entry name" value="Euk_RPA1_DBD_C"/>
</dbReference>
<keyword evidence="5" id="KW-0238">DNA-binding</keyword>
<reference evidence="8" key="2">
    <citation type="submission" date="2013-03" db="EMBL/GenBank/DDBJ databases">
        <authorList>
            <person name="Motta M.C.M."/>
            <person name="Martins A.C.A."/>
            <person name="Preta C.M.C.C."/>
            <person name="Silva R."/>
            <person name="de Souza S.S."/>
            <person name="Klein C.C."/>
            <person name="de Almeida L.G.P."/>
            <person name="Cunha O.L."/>
            <person name="Colabardini A.C."/>
            <person name="Lima B.A."/>
            <person name="Machado C.R."/>
            <person name="Soares C.M.A."/>
            <person name="de Menezes C.B.A."/>
            <person name="Bartolomeu D.C."/>
            <person name="Grisard E.C."/>
            <person name="Fantinatti-Garboggini F."/>
            <person name="Rodrigues-Luiz G.F."/>
            <person name="Wagner G."/>
            <person name="Goldman G.H."/>
            <person name="Fietto J.L.R."/>
            <person name="Ciapina L.P."/>
            <person name="Brocchi M."/>
            <person name="Elias M.C."/>
            <person name="Goldman M.H.S."/>
            <person name="Sagot M.-F."/>
            <person name="Pereira M."/>
            <person name="Stoco P.H."/>
            <person name="Teixeira S.M.R."/>
            <person name="de Mendonca-Neto R.P."/>
            <person name="Maciel T.E.F."/>
            <person name="Mendes T.A.O."/>
            <person name="Urmenyi T.P."/>
            <person name="Teixeira M.M.G."/>
            <person name="de Camargo E.F.P."/>
            <person name="de Sousa W."/>
            <person name="Schenkman S."/>
            <person name="de Vasconcelos A.T.R."/>
        </authorList>
    </citation>
    <scope>NUCLEOTIDE SEQUENCE</scope>
</reference>
<dbReference type="AlphaFoldDB" id="S9UZQ5"/>
<dbReference type="CDD" id="cd04476">
    <property type="entry name" value="RPA1_DBD_C"/>
    <property type="match status" value="1"/>
</dbReference>
<keyword evidence="3" id="KW-0863">Zinc-finger</keyword>
<dbReference type="GO" id="GO:0008270">
    <property type="term" value="F:zinc ion binding"/>
    <property type="evidence" value="ECO:0007669"/>
    <property type="project" value="UniProtKB-KW"/>
</dbReference>
<evidence type="ECO:0000256" key="4">
    <source>
        <dbReference type="ARBA" id="ARBA00022833"/>
    </source>
</evidence>
<evidence type="ECO:0000313" key="9">
    <source>
        <dbReference type="Proteomes" id="UP000015354"/>
    </source>
</evidence>
<organism evidence="8 9">
    <name type="scientific">Strigomonas culicis</name>
    <dbReference type="NCBI Taxonomy" id="28005"/>
    <lineage>
        <taxon>Eukaryota</taxon>
        <taxon>Discoba</taxon>
        <taxon>Euglenozoa</taxon>
        <taxon>Kinetoplastea</taxon>
        <taxon>Metakinetoplastina</taxon>
        <taxon>Trypanosomatida</taxon>
        <taxon>Trypanosomatidae</taxon>
        <taxon>Strigomonadinae</taxon>
        <taxon>Strigomonas</taxon>
    </lineage>
</organism>
<name>S9UZQ5_9TRYP</name>
<keyword evidence="9" id="KW-1185">Reference proteome</keyword>
<evidence type="ECO:0000256" key="5">
    <source>
        <dbReference type="ARBA" id="ARBA00023125"/>
    </source>
</evidence>
<accession>S9UZQ5</accession>
<feature type="domain" description="Replication factor A C-terminal" evidence="6">
    <location>
        <begin position="88"/>
        <end position="206"/>
    </location>
</feature>
<comment type="similarity">
    <text evidence="1">Belongs to the replication factor A protein 1 family.</text>
</comment>